<name>A0A9N6YJ27_9RHAB</name>
<evidence type="ECO:0000313" key="1">
    <source>
        <dbReference type="EMBL" id="DAZ90726.1"/>
    </source>
</evidence>
<proteinExistence type="predicted"/>
<organism evidence="1">
    <name type="scientific">Guizotia virus 1</name>
    <dbReference type="NCBI Taxonomy" id="2977969"/>
    <lineage>
        <taxon>Viruses</taxon>
        <taxon>Riboviria</taxon>
        <taxon>Orthornavirae</taxon>
        <taxon>Negarnaviricota</taxon>
        <taxon>Haploviricotina</taxon>
        <taxon>Monjiviricetes</taxon>
        <taxon>Mononegavirales</taxon>
        <taxon>Rhabdoviridae</taxon>
        <taxon>Betarhabdovirinae</taxon>
        <taxon>Varicosavirus</taxon>
        <taxon>Varicosavirus guizotiae</taxon>
    </lineage>
</organism>
<reference evidence="1" key="1">
    <citation type="journal article" date="2022" name="bioRxiv">
        <title>Unlocking the hidden genetic diversity of varicosaviruses, the neglected plant rhabdoviruses.</title>
        <authorList>
            <person name="Bejerman N."/>
            <person name="Dietzgen R.G."/>
            <person name="Debat H."/>
        </authorList>
    </citation>
    <scope>NUCLEOTIDE SEQUENCE</scope>
</reference>
<sequence>MDNYDKCYTVITYLETVFSNLKVSYASTLSLKGINPEALQWSLKLAITLFDLDKFPDNINDADVINCLWDHFIEFKQKVVAGMIFYKICAYQNDEPVVSVEMQVSIEFYTSHLSNKAITYPISPSSSPHLIEVRQKLASVLFFLMPDNKLNRILPRYADLGAVRSRCPDKIIELLKGSEKSICLTDESSYIMDGLMKSGTRDGQYVLPNRSFEFEEIKIGPFMFDKILWINNLLCLKLSKYLEVPFETMEGLINVTFGGNNTLGSVLSYDSILSRYLEKGARLAELVEFLQHYLEVLELCISFSIFE</sequence>
<protein>
    <submittedName>
        <fullName evidence="1">Protein 4</fullName>
    </submittedName>
</protein>
<dbReference type="EMBL" id="BK061771">
    <property type="protein sequence ID" value="DAZ90726.1"/>
    <property type="molecule type" value="Viral_cRNA"/>
</dbReference>
<accession>A0A9N6YJ27</accession>